<keyword evidence="7" id="KW-0436">Ligase</keyword>
<evidence type="ECO:0000313" key="8">
    <source>
        <dbReference type="Proteomes" id="UP000014680"/>
    </source>
</evidence>
<reference evidence="7 8" key="1">
    <citation type="submission" date="2012-10" db="EMBL/GenBank/DDBJ databases">
        <authorList>
            <person name="Zafar N."/>
            <person name="Inman J."/>
            <person name="Hall N."/>
            <person name="Lorenzi H."/>
            <person name="Caler E."/>
        </authorList>
    </citation>
    <scope>NUCLEOTIDE SEQUENCE [LARGE SCALE GENOMIC DNA]</scope>
    <source>
        <strain evidence="7 8">IP1</strain>
    </source>
</reference>
<dbReference type="OMA" id="CTHETCV"/>
<evidence type="ECO:0000256" key="5">
    <source>
        <dbReference type="SAM" id="MobiDB-lite"/>
    </source>
</evidence>
<evidence type="ECO:0000256" key="4">
    <source>
        <dbReference type="PROSITE-ProRule" id="PRU00452"/>
    </source>
</evidence>
<dbReference type="EMBL" id="KB207106">
    <property type="protein sequence ID" value="ELP84878.1"/>
    <property type="molecule type" value="Genomic_DNA"/>
</dbReference>
<evidence type="ECO:0000313" key="7">
    <source>
        <dbReference type="EMBL" id="ELP84878.1"/>
    </source>
</evidence>
<dbReference type="GO" id="GO:0016925">
    <property type="term" value="P:protein sumoylation"/>
    <property type="evidence" value="ECO:0007669"/>
    <property type="project" value="TreeGrafter"/>
</dbReference>
<dbReference type="GeneID" id="14883815"/>
<gene>
    <name evidence="7" type="ORF">EIN_284540</name>
</gene>
<dbReference type="InterPro" id="IPR013083">
    <property type="entry name" value="Znf_RING/FYVE/PHD"/>
</dbReference>
<evidence type="ECO:0000256" key="1">
    <source>
        <dbReference type="ARBA" id="ARBA00022723"/>
    </source>
</evidence>
<feature type="region of interest" description="Disordered" evidence="5">
    <location>
        <begin position="448"/>
        <end position="477"/>
    </location>
</feature>
<accession>L7FLZ2</accession>
<dbReference type="GO" id="GO:0000785">
    <property type="term" value="C:chromatin"/>
    <property type="evidence" value="ECO:0007669"/>
    <property type="project" value="TreeGrafter"/>
</dbReference>
<dbReference type="VEuPathDB" id="AmoebaDB:EIN_284540"/>
<name>L7FLZ2_ENTIV</name>
<feature type="region of interest" description="Disordered" evidence="5">
    <location>
        <begin position="130"/>
        <end position="151"/>
    </location>
</feature>
<keyword evidence="3" id="KW-0862">Zinc</keyword>
<dbReference type="GO" id="GO:0016874">
    <property type="term" value="F:ligase activity"/>
    <property type="evidence" value="ECO:0007669"/>
    <property type="project" value="UniProtKB-KW"/>
</dbReference>
<dbReference type="GO" id="GO:0008270">
    <property type="term" value="F:zinc ion binding"/>
    <property type="evidence" value="ECO:0007669"/>
    <property type="project" value="UniProtKB-KW"/>
</dbReference>
<dbReference type="InterPro" id="IPR004181">
    <property type="entry name" value="Znf_MIZ"/>
</dbReference>
<dbReference type="OrthoDB" id="26899at2759"/>
<dbReference type="PANTHER" id="PTHR10782">
    <property type="entry name" value="ZINC FINGER MIZ DOMAIN-CONTAINING PROTEIN"/>
    <property type="match status" value="1"/>
</dbReference>
<dbReference type="AlphaFoldDB" id="L7FLZ2"/>
<evidence type="ECO:0000256" key="3">
    <source>
        <dbReference type="ARBA" id="ARBA00022833"/>
    </source>
</evidence>
<keyword evidence="8" id="KW-1185">Reference proteome</keyword>
<organism evidence="7 8">
    <name type="scientific">Entamoeba invadens IP1</name>
    <dbReference type="NCBI Taxonomy" id="370355"/>
    <lineage>
        <taxon>Eukaryota</taxon>
        <taxon>Amoebozoa</taxon>
        <taxon>Evosea</taxon>
        <taxon>Archamoebae</taxon>
        <taxon>Mastigamoebida</taxon>
        <taxon>Entamoebidae</taxon>
        <taxon>Entamoeba</taxon>
    </lineage>
</organism>
<keyword evidence="2 4" id="KW-0863">Zinc-finger</keyword>
<dbReference type="Gene3D" id="3.30.40.10">
    <property type="entry name" value="Zinc/RING finger domain, C3HC4 (zinc finger)"/>
    <property type="match status" value="1"/>
</dbReference>
<evidence type="ECO:0000259" key="6">
    <source>
        <dbReference type="PROSITE" id="PS51044"/>
    </source>
</evidence>
<feature type="compositionally biased region" description="Low complexity" evidence="5">
    <location>
        <begin position="451"/>
        <end position="463"/>
    </location>
</feature>
<dbReference type="PROSITE" id="PS51044">
    <property type="entry name" value="ZF_SP_RING"/>
    <property type="match status" value="1"/>
</dbReference>
<protein>
    <submittedName>
        <fullName evidence="7">Sumo ligase, putative</fullName>
    </submittedName>
</protein>
<dbReference type="RefSeq" id="XP_004184224.1">
    <property type="nucleotide sequence ID" value="XM_004184176.1"/>
</dbReference>
<dbReference type="Proteomes" id="UP000014680">
    <property type="component" value="Unassembled WGS sequence"/>
</dbReference>
<keyword evidence="1" id="KW-0479">Metal-binding</keyword>
<dbReference type="GO" id="GO:0061665">
    <property type="term" value="F:SUMO ligase activity"/>
    <property type="evidence" value="ECO:0007669"/>
    <property type="project" value="TreeGrafter"/>
</dbReference>
<feature type="domain" description="SP-RING-type" evidence="6">
    <location>
        <begin position="291"/>
        <end position="370"/>
    </location>
</feature>
<proteinExistence type="predicted"/>
<feature type="compositionally biased region" description="Polar residues" evidence="5">
    <location>
        <begin position="136"/>
        <end position="145"/>
    </location>
</feature>
<dbReference type="PANTHER" id="PTHR10782:SF4">
    <property type="entry name" value="TONALLI, ISOFORM E"/>
    <property type="match status" value="1"/>
</dbReference>
<dbReference type="KEGG" id="eiv:EIN_284540"/>
<evidence type="ECO:0000256" key="2">
    <source>
        <dbReference type="ARBA" id="ARBA00022771"/>
    </source>
</evidence>
<dbReference type="Pfam" id="PF02891">
    <property type="entry name" value="zf-MIZ"/>
    <property type="match status" value="1"/>
</dbReference>
<sequence length="477" mass="55106">MKVYEWLETEHKSEVLQYLHLSPDDYTFDVLFDPTEKHLSSNCYLNGFRSYLLTFSFLAKLLQPPSNFSSTTCLAKDLCNVLNTEMSDLQITLISKSTSYNQLKSFDSFSVTETDSIQEHVIAANNHVSPKHPNSIHLNEQSTSRSKSKGSGDIMKYFQTTQPFKLPDTFYKTLLPYYKVSRILLVKENSQYTPFKFAPTSGCYLRVIDSSGKDVSVSVEINNQINVFEEYDEKKKYTIVPFKLKRNNYLIRTEATVVIFSTVHETQEDRADRLYMYLKENKRFVSSSGMESSEIEETSRLVSLRCPYSIVKMKHPVRGQRCTHETCVDILSVVSFWEKHWTCCQCNKLMYWEDVVLDVNLEKIIQQAPGDAEFVEICGESVVAFLDGNKKKVDMETSGIIDVDSFKVMEEEHRVEENNVIDVDNYDSFECEEIPDVEMVEIRRMVKQENQQTSKQSLSKTTSEATMQFDLSAIENE</sequence>